<evidence type="ECO:0000313" key="2">
    <source>
        <dbReference type="EMBL" id="OGF97907.1"/>
    </source>
</evidence>
<evidence type="ECO:0000256" key="1">
    <source>
        <dbReference type="SAM" id="Phobius"/>
    </source>
</evidence>
<feature type="transmembrane region" description="Helical" evidence="1">
    <location>
        <begin position="61"/>
        <end position="87"/>
    </location>
</feature>
<evidence type="ECO:0000313" key="3">
    <source>
        <dbReference type="Proteomes" id="UP000176992"/>
    </source>
</evidence>
<dbReference type="AlphaFoldDB" id="A0A1F5YCI6"/>
<dbReference type="InterPro" id="IPR007359">
    <property type="entry name" value="SigmaE_reg_RseC_MucC"/>
</dbReference>
<dbReference type="PIRSF" id="PIRSF004923">
    <property type="entry name" value="RseC"/>
    <property type="match status" value="1"/>
</dbReference>
<protein>
    <recommendedName>
        <fullName evidence="4">Fis family transcriptional regulator</fullName>
    </recommendedName>
</protein>
<sequence>MENRGDWARVEVTRNTLCDHCNEKESCGVMLENGRQSWALVKNPLGARPGDLVELSIKDNVVLWGALTIYAIPLAGLLLFVFLALYLNSRLGEPLGRDTLAILAGGVGLSLSFLLVRQVSRRWKFLAEGAPVISRIFTEQTGQERQ</sequence>
<evidence type="ECO:0008006" key="4">
    <source>
        <dbReference type="Google" id="ProtNLM"/>
    </source>
</evidence>
<dbReference type="Proteomes" id="UP000176992">
    <property type="component" value="Unassembled WGS sequence"/>
</dbReference>
<reference evidence="2 3" key="1">
    <citation type="journal article" date="2016" name="Nat. Commun.">
        <title>Thousands of microbial genomes shed light on interconnected biogeochemical processes in an aquifer system.</title>
        <authorList>
            <person name="Anantharaman K."/>
            <person name="Brown C.T."/>
            <person name="Hug L.A."/>
            <person name="Sharon I."/>
            <person name="Castelle C.J."/>
            <person name="Probst A.J."/>
            <person name="Thomas B.C."/>
            <person name="Singh A."/>
            <person name="Wilkins M.J."/>
            <person name="Karaoz U."/>
            <person name="Brodie E.L."/>
            <person name="Williams K.H."/>
            <person name="Hubbard S.S."/>
            <person name="Banfield J.F."/>
        </authorList>
    </citation>
    <scope>NUCLEOTIDE SEQUENCE [LARGE SCALE GENOMIC DNA]</scope>
</reference>
<keyword evidence="1" id="KW-0472">Membrane</keyword>
<dbReference type="EMBL" id="MFIV01000196">
    <property type="protein sequence ID" value="OGF97907.1"/>
    <property type="molecule type" value="Genomic_DNA"/>
</dbReference>
<proteinExistence type="predicted"/>
<dbReference type="InterPro" id="IPR026268">
    <property type="entry name" value="RseC"/>
</dbReference>
<feature type="transmembrane region" description="Helical" evidence="1">
    <location>
        <begin position="99"/>
        <end position="116"/>
    </location>
</feature>
<gene>
    <name evidence="2" type="ORF">A2Z86_10010</name>
</gene>
<dbReference type="PANTHER" id="PTHR35867:SF1">
    <property type="entry name" value="PROTEIN RSEC"/>
    <property type="match status" value="1"/>
</dbReference>
<dbReference type="Pfam" id="PF04246">
    <property type="entry name" value="RseC_MucC"/>
    <property type="match status" value="1"/>
</dbReference>
<keyword evidence="1" id="KW-0812">Transmembrane</keyword>
<dbReference type="PANTHER" id="PTHR35867">
    <property type="entry name" value="PROTEIN RSEC"/>
    <property type="match status" value="1"/>
</dbReference>
<name>A0A1F5YCI6_9BACT</name>
<comment type="caution">
    <text evidence="2">The sequence shown here is derived from an EMBL/GenBank/DDBJ whole genome shotgun (WGS) entry which is preliminary data.</text>
</comment>
<keyword evidence="1" id="KW-1133">Transmembrane helix</keyword>
<organism evidence="2 3">
    <name type="scientific">Candidatus Glassbacteria bacterium GWA2_58_10</name>
    <dbReference type="NCBI Taxonomy" id="1817865"/>
    <lineage>
        <taxon>Bacteria</taxon>
        <taxon>Candidatus Glassiibacteriota</taxon>
    </lineage>
</organism>
<accession>A0A1F5YCI6</accession>